<dbReference type="Pfam" id="PF03807">
    <property type="entry name" value="F420_oxidored"/>
    <property type="match status" value="1"/>
</dbReference>
<keyword evidence="1" id="KW-0560">Oxidoreductase</keyword>
<reference evidence="3 4" key="1">
    <citation type="journal article" date="2017" name="BMC Genomics">
        <title>Comparative and functional genomics of the Lactococcus lactis taxon; insights into evolution and niche adaptation.</title>
        <authorList>
            <person name="Kelleher P."/>
            <person name="Bottacini F."/>
            <person name="Mahony J."/>
            <person name="Kilcawley K.N."/>
            <person name="van Sinderen D."/>
        </authorList>
    </citation>
    <scope>NUCLEOTIDE SEQUENCE [LARGE SCALE GENOMIC DNA]</scope>
    <source>
        <strain evidence="3 4">JM3</strain>
    </source>
</reference>
<dbReference type="Proteomes" id="UP000192161">
    <property type="component" value="Chromosome"/>
</dbReference>
<dbReference type="Gene3D" id="3.40.50.720">
    <property type="entry name" value="NAD(P)-binding Rossmann-like Domain"/>
    <property type="match status" value="1"/>
</dbReference>
<dbReference type="PANTHER" id="PTHR14239:SF10">
    <property type="entry name" value="REDUCTASE"/>
    <property type="match status" value="1"/>
</dbReference>
<dbReference type="InterPro" id="IPR028939">
    <property type="entry name" value="P5C_Rdtase_cat_N"/>
</dbReference>
<protein>
    <submittedName>
        <fullName evidence="3">NADPH-dependent F420 reductase</fullName>
    </submittedName>
</protein>
<organism evidence="3 4">
    <name type="scientific">Lactococcus lactis subsp. cremoris</name>
    <name type="common">Streptococcus cremoris</name>
    <dbReference type="NCBI Taxonomy" id="1359"/>
    <lineage>
        <taxon>Bacteria</taxon>
        <taxon>Bacillati</taxon>
        <taxon>Bacillota</taxon>
        <taxon>Bacilli</taxon>
        <taxon>Lactobacillales</taxon>
        <taxon>Streptococcaceae</taxon>
        <taxon>Lactococcus</taxon>
    </lineage>
</organism>
<dbReference type="InterPro" id="IPR036291">
    <property type="entry name" value="NAD(P)-bd_dom_sf"/>
</dbReference>
<dbReference type="GO" id="GO:0016491">
    <property type="term" value="F:oxidoreductase activity"/>
    <property type="evidence" value="ECO:0007669"/>
    <property type="project" value="UniProtKB-KW"/>
</dbReference>
<evidence type="ECO:0000313" key="4">
    <source>
        <dbReference type="Proteomes" id="UP000192161"/>
    </source>
</evidence>
<dbReference type="RefSeq" id="WP_096815784.1">
    <property type="nucleotide sequence ID" value="NZ_CP015901.2"/>
</dbReference>
<name>A0AA34TJA7_LACLC</name>
<evidence type="ECO:0000256" key="1">
    <source>
        <dbReference type="ARBA" id="ARBA00023002"/>
    </source>
</evidence>
<feature type="domain" description="Pyrroline-5-carboxylate reductase catalytic N-terminal" evidence="2">
    <location>
        <begin position="40"/>
        <end position="74"/>
    </location>
</feature>
<dbReference type="SUPFAM" id="SSF51735">
    <property type="entry name" value="NAD(P)-binding Rossmann-fold domains"/>
    <property type="match status" value="1"/>
</dbReference>
<dbReference type="InterPro" id="IPR051267">
    <property type="entry name" value="STEAP_metalloreductase"/>
</dbReference>
<dbReference type="EMBL" id="CP015901">
    <property type="protein sequence ID" value="ARE23829.2"/>
    <property type="molecule type" value="Genomic_DNA"/>
</dbReference>
<sequence>MMDISIFGKGKMGTAIGDNFTTSGNAVNYILSDSDKSPLGEIVVFAVPYSALEEIINEYADELDGKIIVDITNPVDFSTFDDLLVPADSSAAAIIADKLPNSTVVKAFNTSFSETLATKKVSNKHQTTVLLASDSQQAKEQIFRALEKSGLSLVDAGSLKRARELEALGFLQISLAASEKISWNGGFGLFK</sequence>
<accession>A0AA34TJA7</accession>
<evidence type="ECO:0000259" key="2">
    <source>
        <dbReference type="Pfam" id="PF03807"/>
    </source>
</evidence>
<gene>
    <name evidence="3" type="ORF">LLJM3_1646</name>
</gene>
<dbReference type="AlphaFoldDB" id="A0AA34TJA7"/>
<proteinExistence type="predicted"/>
<dbReference type="PANTHER" id="PTHR14239">
    <property type="entry name" value="DUDULIN-RELATED"/>
    <property type="match status" value="1"/>
</dbReference>
<evidence type="ECO:0000313" key="3">
    <source>
        <dbReference type="EMBL" id="ARE23829.2"/>
    </source>
</evidence>